<evidence type="ECO:0000313" key="2">
    <source>
        <dbReference type="EMBL" id="KAF9619968.1"/>
    </source>
</evidence>
<feature type="signal peptide" evidence="1">
    <location>
        <begin position="1"/>
        <end position="17"/>
    </location>
</feature>
<name>A0A835INR6_9MAGN</name>
<reference evidence="2 3" key="1">
    <citation type="submission" date="2020-10" db="EMBL/GenBank/DDBJ databases">
        <title>The Coptis chinensis genome and diversification of protoberbering-type alkaloids.</title>
        <authorList>
            <person name="Wang B."/>
            <person name="Shu S."/>
            <person name="Song C."/>
            <person name="Liu Y."/>
        </authorList>
    </citation>
    <scope>NUCLEOTIDE SEQUENCE [LARGE SCALE GENOMIC DNA]</scope>
    <source>
        <strain evidence="2">HL-2020</strain>
        <tissue evidence="2">Leaf</tissue>
    </source>
</reference>
<dbReference type="OrthoDB" id="905355at2759"/>
<keyword evidence="1" id="KW-0732">Signal</keyword>
<dbReference type="Proteomes" id="UP000631114">
    <property type="component" value="Unassembled WGS sequence"/>
</dbReference>
<feature type="chain" id="PRO_5032983849" description="Phylloplanin" evidence="1">
    <location>
        <begin position="18"/>
        <end position="156"/>
    </location>
</feature>
<organism evidence="2 3">
    <name type="scientific">Coptis chinensis</name>
    <dbReference type="NCBI Taxonomy" id="261450"/>
    <lineage>
        <taxon>Eukaryota</taxon>
        <taxon>Viridiplantae</taxon>
        <taxon>Streptophyta</taxon>
        <taxon>Embryophyta</taxon>
        <taxon>Tracheophyta</taxon>
        <taxon>Spermatophyta</taxon>
        <taxon>Magnoliopsida</taxon>
        <taxon>Ranunculales</taxon>
        <taxon>Ranunculaceae</taxon>
        <taxon>Coptidoideae</taxon>
        <taxon>Coptis</taxon>
    </lineage>
</organism>
<keyword evidence="3" id="KW-1185">Reference proteome</keyword>
<evidence type="ECO:0000313" key="3">
    <source>
        <dbReference type="Proteomes" id="UP000631114"/>
    </source>
</evidence>
<dbReference type="PANTHER" id="PTHR34458">
    <property type="entry name" value="POLLEN OLE E 1 ALLERGEN AND EXTENSIN FAMILY PROTEIN-RELATED"/>
    <property type="match status" value="1"/>
</dbReference>
<proteinExistence type="predicted"/>
<dbReference type="InterPro" id="IPR040404">
    <property type="entry name" value="Phylloplanin-like"/>
</dbReference>
<dbReference type="AlphaFoldDB" id="A0A835INR6"/>
<dbReference type="Pfam" id="PF01190">
    <property type="entry name" value="Pollen_Ole_e_1"/>
    <property type="match status" value="1"/>
</dbReference>
<dbReference type="EMBL" id="JADFTS010000002">
    <property type="protein sequence ID" value="KAF9619968.1"/>
    <property type="molecule type" value="Genomic_DNA"/>
</dbReference>
<accession>A0A835INR6</accession>
<comment type="caution">
    <text evidence="2">The sequence shown here is derived from an EMBL/GenBank/DDBJ whole genome shotgun (WGS) entry which is preliminary data.</text>
</comment>
<evidence type="ECO:0008006" key="4">
    <source>
        <dbReference type="Google" id="ProtNLM"/>
    </source>
</evidence>
<sequence>MALKCLFFVSLLVVGLATPLAKAQLGAGLIGSLLGLIRIQGTVFCTTNGNISDNGSATPVFPNALVQLQCGTGNVVAASGRTNSLGIFSILLDPLHFLLSPLLNNCKLVVNTPLSTCNSAMGVDGILSSPLQLIENTVSGLLTIINIIPLRFNLIT</sequence>
<gene>
    <name evidence="2" type="ORF">IFM89_010584</name>
</gene>
<protein>
    <recommendedName>
        <fullName evidence="4">Phylloplanin</fullName>
    </recommendedName>
</protein>
<evidence type="ECO:0000256" key="1">
    <source>
        <dbReference type="SAM" id="SignalP"/>
    </source>
</evidence>
<dbReference type="PANTHER" id="PTHR34458:SF5">
    <property type="entry name" value="POLLEN OLE E 1 ALLERGEN AND EXTENSIN FAMILY PROTEIN"/>
    <property type="match status" value="1"/>
</dbReference>